<organism evidence="2 3">
    <name type="scientific">Nocardia panacis</name>
    <dbReference type="NCBI Taxonomy" id="2340916"/>
    <lineage>
        <taxon>Bacteria</taxon>
        <taxon>Bacillati</taxon>
        <taxon>Actinomycetota</taxon>
        <taxon>Actinomycetes</taxon>
        <taxon>Mycobacteriales</taxon>
        <taxon>Nocardiaceae</taxon>
        <taxon>Nocardia</taxon>
    </lineage>
</organism>
<name>A0A3A4K6K9_9NOCA</name>
<evidence type="ECO:0000313" key="3">
    <source>
        <dbReference type="Proteomes" id="UP000266677"/>
    </source>
</evidence>
<reference evidence="2 3" key="1">
    <citation type="submission" date="2018-09" db="EMBL/GenBank/DDBJ databases">
        <title>YIM PH21274 draft genome.</title>
        <authorList>
            <person name="Miao C."/>
        </authorList>
    </citation>
    <scope>NUCLEOTIDE SEQUENCE [LARGE SCALE GENOMIC DNA]</scope>
    <source>
        <strain evidence="2 3">YIM PH 21724</strain>
    </source>
</reference>
<dbReference type="EMBL" id="QZFU01000024">
    <property type="protein sequence ID" value="RJO72941.1"/>
    <property type="molecule type" value="Genomic_DNA"/>
</dbReference>
<dbReference type="GO" id="GO:0016787">
    <property type="term" value="F:hydrolase activity"/>
    <property type="evidence" value="ECO:0007669"/>
    <property type="project" value="UniProtKB-KW"/>
</dbReference>
<dbReference type="InterPro" id="IPR013595">
    <property type="entry name" value="Pept_S33_TAP-like_C"/>
</dbReference>
<sequence>MRWTRAVVSAATLSILLTGCGAGPSDRPGVAVERPVAAGGVKPETNAPAPPPQAEPPKTDLAWRDCTAPTLDGLGLGPAPAGLVLECAEFSTPIDSGGAVLGTFRAGAMRARLPQTPLDVAPLVLTSGVDRPSTATLAGLAIGQGSAMLTARPIVAVDRRGLGASQPIDCLPPEVRRALADNAQFGTGAAQSDRDPAVAMTSLSQNATIACRDFLQPYEGAFDAPHAADDIEQLRKQWQVDHLMLLGSGNGAKVALSYARRYGDHLTRLVLDSPVPVNTDTVTRTEQRVKGAEAALSAFAQHCTGLGCALGVDPRAAVTDLVGRASSGGLGDISASALTTALASYLGDPRADQPDRTAELADALAAAIKGDRPRLVALMRRQAEATGTDGQFVNGCTDTQQQPTPNQAKDLGETWGGKYPVFGRTAALGMLGCVAWPTADVPPLPDKLDLPVLILGAAADPVVGTGGQASVSGALGAAGARHATVTWQGFGHPAFSHSGCAQTAILEYLKEAKLPADGTVCPA</sequence>
<keyword evidence="2" id="KW-0378">Hydrolase</keyword>
<feature type="domain" description="Peptidase S33 tripeptidyl aminopeptidase-like C-terminal" evidence="1">
    <location>
        <begin position="419"/>
        <end position="521"/>
    </location>
</feature>
<dbReference type="Gene3D" id="3.40.50.1820">
    <property type="entry name" value="alpha/beta hydrolase"/>
    <property type="match status" value="1"/>
</dbReference>
<dbReference type="AlphaFoldDB" id="A0A3A4K6K9"/>
<keyword evidence="3" id="KW-1185">Reference proteome</keyword>
<dbReference type="RefSeq" id="WP_120042961.1">
    <property type="nucleotide sequence ID" value="NZ_QZFU01000024.1"/>
</dbReference>
<comment type="caution">
    <text evidence="2">The sequence shown here is derived from an EMBL/GenBank/DDBJ whole genome shotgun (WGS) entry which is preliminary data.</text>
</comment>
<dbReference type="InterPro" id="IPR029058">
    <property type="entry name" value="AB_hydrolase_fold"/>
</dbReference>
<proteinExistence type="predicted"/>
<evidence type="ECO:0000259" key="1">
    <source>
        <dbReference type="Pfam" id="PF08386"/>
    </source>
</evidence>
<evidence type="ECO:0000313" key="2">
    <source>
        <dbReference type="EMBL" id="RJO72941.1"/>
    </source>
</evidence>
<accession>A0A3A4K6K9</accession>
<dbReference type="SUPFAM" id="SSF53474">
    <property type="entry name" value="alpha/beta-Hydrolases"/>
    <property type="match status" value="1"/>
</dbReference>
<dbReference type="PROSITE" id="PS51257">
    <property type="entry name" value="PROKAR_LIPOPROTEIN"/>
    <property type="match status" value="1"/>
</dbReference>
<gene>
    <name evidence="2" type="ORF">D5S18_21890</name>
</gene>
<dbReference type="OrthoDB" id="5166357at2"/>
<protein>
    <submittedName>
        <fullName evidence="2">Alpha/beta hydrolase</fullName>
    </submittedName>
</protein>
<dbReference type="Pfam" id="PF08386">
    <property type="entry name" value="Abhydrolase_4"/>
    <property type="match status" value="1"/>
</dbReference>
<dbReference type="Proteomes" id="UP000266677">
    <property type="component" value="Unassembled WGS sequence"/>
</dbReference>